<dbReference type="SUPFAM" id="SSF56672">
    <property type="entry name" value="DNA/RNA polymerases"/>
    <property type="match status" value="1"/>
</dbReference>
<dbReference type="InterPro" id="IPR000477">
    <property type="entry name" value="RT_dom"/>
</dbReference>
<evidence type="ECO:0000313" key="3">
    <source>
        <dbReference type="EMBL" id="WOL17301.1"/>
    </source>
</evidence>
<dbReference type="AlphaFoldDB" id="A0AAQ3QLN4"/>
<dbReference type="Pfam" id="PF00078">
    <property type="entry name" value="RVT_1"/>
    <property type="match status" value="1"/>
</dbReference>
<dbReference type="PANTHER" id="PTHR33116:SF78">
    <property type="entry name" value="OS12G0587133 PROTEIN"/>
    <property type="match status" value="1"/>
</dbReference>
<dbReference type="Proteomes" id="UP001327560">
    <property type="component" value="Chromosome 8"/>
</dbReference>
<dbReference type="CDD" id="cd01650">
    <property type="entry name" value="RT_nLTR_like"/>
    <property type="match status" value="1"/>
</dbReference>
<proteinExistence type="predicted"/>
<dbReference type="PROSITE" id="PS50878">
    <property type="entry name" value="RT_POL"/>
    <property type="match status" value="1"/>
</dbReference>
<protein>
    <recommendedName>
        <fullName evidence="2">Reverse transcriptase domain-containing protein</fullName>
    </recommendedName>
</protein>
<keyword evidence="4" id="KW-1185">Reference proteome</keyword>
<gene>
    <name evidence="3" type="ORF">Cni_G26092</name>
</gene>
<accession>A0AAQ3QLN4</accession>
<evidence type="ECO:0000256" key="1">
    <source>
        <dbReference type="SAM" id="MobiDB-lite"/>
    </source>
</evidence>
<dbReference type="InterPro" id="IPR043502">
    <property type="entry name" value="DNA/RNA_pol_sf"/>
</dbReference>
<reference evidence="3 4" key="1">
    <citation type="submission" date="2023-10" db="EMBL/GenBank/DDBJ databases">
        <title>Chromosome-scale genome assembly provides insights into flower coloration mechanisms of Canna indica.</title>
        <authorList>
            <person name="Li C."/>
        </authorList>
    </citation>
    <scope>NUCLEOTIDE SEQUENCE [LARGE SCALE GENOMIC DNA]</scope>
    <source>
        <tissue evidence="3">Flower</tissue>
    </source>
</reference>
<feature type="region of interest" description="Disordered" evidence="1">
    <location>
        <begin position="265"/>
        <end position="311"/>
    </location>
</feature>
<name>A0AAQ3QLN4_9LILI</name>
<feature type="region of interest" description="Disordered" evidence="1">
    <location>
        <begin position="327"/>
        <end position="358"/>
    </location>
</feature>
<dbReference type="PANTHER" id="PTHR33116">
    <property type="entry name" value="REVERSE TRANSCRIPTASE ZINC-BINDING DOMAIN-CONTAINING PROTEIN-RELATED-RELATED"/>
    <property type="match status" value="1"/>
</dbReference>
<organism evidence="3 4">
    <name type="scientific">Canna indica</name>
    <name type="common">Indian-shot</name>
    <dbReference type="NCBI Taxonomy" id="4628"/>
    <lineage>
        <taxon>Eukaryota</taxon>
        <taxon>Viridiplantae</taxon>
        <taxon>Streptophyta</taxon>
        <taxon>Embryophyta</taxon>
        <taxon>Tracheophyta</taxon>
        <taxon>Spermatophyta</taxon>
        <taxon>Magnoliopsida</taxon>
        <taxon>Liliopsida</taxon>
        <taxon>Zingiberales</taxon>
        <taxon>Cannaceae</taxon>
        <taxon>Canna</taxon>
    </lineage>
</organism>
<feature type="compositionally biased region" description="Polar residues" evidence="1">
    <location>
        <begin position="111"/>
        <end position="125"/>
    </location>
</feature>
<feature type="region of interest" description="Disordered" evidence="1">
    <location>
        <begin position="176"/>
        <end position="221"/>
    </location>
</feature>
<feature type="compositionally biased region" description="Basic and acidic residues" evidence="1">
    <location>
        <begin position="27"/>
        <end position="39"/>
    </location>
</feature>
<feature type="region of interest" description="Disordered" evidence="1">
    <location>
        <begin position="1"/>
        <end position="50"/>
    </location>
</feature>
<evidence type="ECO:0000259" key="2">
    <source>
        <dbReference type="PROSITE" id="PS50878"/>
    </source>
</evidence>
<feature type="domain" description="Reverse transcriptase" evidence="2">
    <location>
        <begin position="474"/>
        <end position="730"/>
    </location>
</feature>
<dbReference type="EMBL" id="CP136897">
    <property type="protein sequence ID" value="WOL17301.1"/>
    <property type="molecule type" value="Genomic_DNA"/>
</dbReference>
<feature type="region of interest" description="Disordered" evidence="1">
    <location>
        <begin position="106"/>
        <end position="125"/>
    </location>
</feature>
<sequence length="890" mass="98909">MTAHASVPSDRGRPSSSAIPSPPLPPQEREASRSEDRSSARPNPKAPPMSWAHILRENQAPIPKGLWVHESGKEFFQPLAYENLPSICFTCGLISHREVDCPSKSIAPPVSSASQPGTHPSVVPSGSNVSLASSMEVNSDALPNLNAVVASPTTPAAKNLTSAGLWILVSHRNSHHRFQKVPRSPSRGRPSSLSRHMGGSEFDQTRFASRDKSGDPDWYAAFDEDLGESTGIEGESERILKSVGGSDVSTATRTAGRALARQLAGEGVSLSHRDVRGRNPPLRVVETSPSQARADPSTMSTSSSKEAMGRVASIEKPKKLSVTHFSTRPTDQLMGDPPDLASNPFAKTSPDPAAPSRSFEQLTQDLPFAFSSPPHWPSLLLNCMLNLPVAPLNHPTSPLRPPLFKFQNFWIDYPESTDVVRNAWGETPIDLLPYPKFSIALSFTRKALSVWNKHSLGVLKNTLYDTIVVISTLERLDAISGLNFDDENKLRTLNNKAIALRRQISLKCWWPKNKSAFIKGRFIQDNILIIQEISHSMYGSKSKNALVMVKIDLEKAYDKVSWAAIIVMLKVYKFPDKFVDWIKIYLSSVSFACLVNGRLSSFFHSNRGIRQGDPLSPYLFVLTAHVLTCLIDKAVQSGKLTPFKIRNAAPVSHLLFADDILLTFRANPNSLDSVKKIFKDFEKFTGLSVNFEKSSIFYPKSTSRECIAHISSIMNIRAGSFPFKYLGTQIFPRRPPNQIQKQLVDSINAKLSTWQAKFLSQAGRLVLIKSVLSSMPLHSLAVTWASSSTIDKIEICMRKFLWSGKGVKKGLHLVKWDVVTLPKELKYKDLRLFNCFDAKCSWSWKLFRNAFNEFRPIFFKIINSGVNTSIMLDYWLGDLPLILKPSFVAP</sequence>
<feature type="compositionally biased region" description="Polar residues" evidence="1">
    <location>
        <begin position="287"/>
        <end position="305"/>
    </location>
</feature>
<evidence type="ECO:0000313" key="4">
    <source>
        <dbReference type="Proteomes" id="UP001327560"/>
    </source>
</evidence>
<feature type="compositionally biased region" description="Low complexity" evidence="1">
    <location>
        <begin position="182"/>
        <end position="195"/>
    </location>
</feature>